<feature type="compositionally biased region" description="Acidic residues" evidence="1">
    <location>
        <begin position="60"/>
        <end position="70"/>
    </location>
</feature>
<dbReference type="AlphaFoldDB" id="A0A8J3GDJ2"/>
<dbReference type="Proteomes" id="UP000642829">
    <property type="component" value="Unassembled WGS sequence"/>
</dbReference>
<reference evidence="2" key="2">
    <citation type="submission" date="2020-09" db="EMBL/GenBank/DDBJ databases">
        <authorList>
            <person name="Sun Q."/>
            <person name="Kim S."/>
        </authorList>
    </citation>
    <scope>NUCLEOTIDE SEQUENCE</scope>
    <source>
        <strain evidence="2">KCTC 12870</strain>
    </source>
</reference>
<sequence>MKRQKVIRISSLLDSPEDQEQLEFLLDGFGPEIAKQLKQIAEDNGISTDDVYIDPCEAEEVEYSEETESDPDLRILASESIAKDNAKPPPPVPYDPKAPVTQPESPEIVDDDERQEWASVREYLRYSSAFHIHSFLEKFCPNAGESFGKNSGKIALAIIGGGTTITVTFLKVFS</sequence>
<accession>A0A8J3GDJ2</accession>
<dbReference type="RefSeq" id="WP_189514289.1">
    <property type="nucleotide sequence ID" value="NZ_BMXG01000010.1"/>
</dbReference>
<keyword evidence="3" id="KW-1185">Reference proteome</keyword>
<protein>
    <submittedName>
        <fullName evidence="2">Uncharacterized protein</fullName>
    </submittedName>
</protein>
<feature type="region of interest" description="Disordered" evidence="1">
    <location>
        <begin position="60"/>
        <end position="111"/>
    </location>
</feature>
<feature type="compositionally biased region" description="Pro residues" evidence="1">
    <location>
        <begin position="87"/>
        <end position="96"/>
    </location>
</feature>
<name>A0A8J3GDJ2_9BACT</name>
<gene>
    <name evidence="2" type="ORF">GCM10007047_18080</name>
</gene>
<organism evidence="2 3">
    <name type="scientific">Cerasicoccus arenae</name>
    <dbReference type="NCBI Taxonomy" id="424488"/>
    <lineage>
        <taxon>Bacteria</taxon>
        <taxon>Pseudomonadati</taxon>
        <taxon>Verrucomicrobiota</taxon>
        <taxon>Opitutia</taxon>
        <taxon>Puniceicoccales</taxon>
        <taxon>Cerasicoccaceae</taxon>
        <taxon>Cerasicoccus</taxon>
    </lineage>
</organism>
<dbReference type="EMBL" id="BMXG01000010">
    <property type="protein sequence ID" value="GHC01986.1"/>
    <property type="molecule type" value="Genomic_DNA"/>
</dbReference>
<proteinExistence type="predicted"/>
<comment type="caution">
    <text evidence="2">The sequence shown here is derived from an EMBL/GenBank/DDBJ whole genome shotgun (WGS) entry which is preliminary data.</text>
</comment>
<evidence type="ECO:0000313" key="3">
    <source>
        <dbReference type="Proteomes" id="UP000642829"/>
    </source>
</evidence>
<reference evidence="2" key="1">
    <citation type="journal article" date="2014" name="Int. J. Syst. Evol. Microbiol.">
        <title>Complete genome sequence of Corynebacterium casei LMG S-19264T (=DSM 44701T), isolated from a smear-ripened cheese.</title>
        <authorList>
            <consortium name="US DOE Joint Genome Institute (JGI-PGF)"/>
            <person name="Walter F."/>
            <person name="Albersmeier A."/>
            <person name="Kalinowski J."/>
            <person name="Ruckert C."/>
        </authorList>
    </citation>
    <scope>NUCLEOTIDE SEQUENCE</scope>
    <source>
        <strain evidence="2">KCTC 12870</strain>
    </source>
</reference>
<evidence type="ECO:0000313" key="2">
    <source>
        <dbReference type="EMBL" id="GHC01986.1"/>
    </source>
</evidence>
<evidence type="ECO:0000256" key="1">
    <source>
        <dbReference type="SAM" id="MobiDB-lite"/>
    </source>
</evidence>